<dbReference type="GO" id="GO:0002250">
    <property type="term" value="P:adaptive immune response"/>
    <property type="evidence" value="ECO:0007669"/>
    <property type="project" value="UniProtKB-KW"/>
</dbReference>
<keyword evidence="5" id="KW-0391">Immunity</keyword>
<keyword evidence="2" id="KW-1064">Adaptive immunity</keyword>
<evidence type="ECO:0000256" key="1">
    <source>
        <dbReference type="ARBA" id="ARBA00022729"/>
    </source>
</evidence>
<dbReference type="SUPFAM" id="SSF48726">
    <property type="entry name" value="Immunoglobulin"/>
    <property type="match status" value="1"/>
</dbReference>
<evidence type="ECO:0000259" key="6">
    <source>
        <dbReference type="PROSITE" id="PS50835"/>
    </source>
</evidence>
<keyword evidence="5" id="KW-1279">T cell receptor</keyword>
<keyword evidence="3" id="KW-0675">Receptor</keyword>
<dbReference type="GO" id="GO:0042101">
    <property type="term" value="C:T cell receptor complex"/>
    <property type="evidence" value="ECO:0007669"/>
    <property type="project" value="UniProtKB-KW"/>
</dbReference>
<sequence>LLTAAPDFQCAGSSGQRVHQPEGDIHTVAGATVTLECRYETLGSNDYIFWYKQEANAAPEFILSRFKLDQGKTAEKYADRYRCSMDPNELRRHFKTLHPITLISRLSFFSENVPNIANNHSAS</sequence>
<dbReference type="InterPro" id="IPR051287">
    <property type="entry name" value="TCR_variable_region"/>
</dbReference>
<evidence type="ECO:0000256" key="3">
    <source>
        <dbReference type="ARBA" id="ARBA00023170"/>
    </source>
</evidence>
<dbReference type="AlphaFoldDB" id="A0A3Q2YQA5"/>
<dbReference type="PANTHER" id="PTHR19367:SF18">
    <property type="entry name" value="T CELL RECEPTOR ALPHA VARIABLE 16"/>
    <property type="match status" value="1"/>
</dbReference>
<keyword evidence="4" id="KW-0393">Immunoglobulin domain</keyword>
<reference evidence="7" key="2">
    <citation type="submission" date="2025-09" db="UniProtKB">
        <authorList>
            <consortium name="Ensembl"/>
        </authorList>
    </citation>
    <scope>IDENTIFICATION</scope>
</reference>
<evidence type="ECO:0000256" key="4">
    <source>
        <dbReference type="ARBA" id="ARBA00023319"/>
    </source>
</evidence>
<evidence type="ECO:0000256" key="2">
    <source>
        <dbReference type="ARBA" id="ARBA00023130"/>
    </source>
</evidence>
<dbReference type="PROSITE" id="PS50835">
    <property type="entry name" value="IG_LIKE"/>
    <property type="match status" value="1"/>
</dbReference>
<dbReference type="GeneTree" id="ENSGT00940000177314"/>
<feature type="domain" description="Ig-like" evidence="6">
    <location>
        <begin position="6"/>
        <end position="85"/>
    </location>
</feature>
<reference evidence="7" key="1">
    <citation type="submission" date="2025-08" db="UniProtKB">
        <authorList>
            <consortium name="Ensembl"/>
        </authorList>
    </citation>
    <scope>IDENTIFICATION</scope>
</reference>
<accession>A0A3Q2YQA5</accession>
<evidence type="ECO:0000313" key="7">
    <source>
        <dbReference type="Ensembl" id="ENSHCOP00000020796.1"/>
    </source>
</evidence>
<dbReference type="Ensembl" id="ENSHCOT00000005299.1">
    <property type="protein sequence ID" value="ENSHCOP00000020796.1"/>
    <property type="gene ID" value="ENSHCOG00000000221.1"/>
</dbReference>
<proteinExistence type="predicted"/>
<protein>
    <recommendedName>
        <fullName evidence="6">Ig-like domain-containing protein</fullName>
    </recommendedName>
</protein>
<keyword evidence="8" id="KW-1185">Reference proteome</keyword>
<dbReference type="Proteomes" id="UP000264820">
    <property type="component" value="Unplaced"/>
</dbReference>
<dbReference type="InterPro" id="IPR036179">
    <property type="entry name" value="Ig-like_dom_sf"/>
</dbReference>
<dbReference type="Gene3D" id="2.60.40.10">
    <property type="entry name" value="Immunoglobulins"/>
    <property type="match status" value="1"/>
</dbReference>
<dbReference type="PANTHER" id="PTHR19367">
    <property type="entry name" value="T-CELL RECEPTOR ALPHA CHAIN V REGION"/>
    <property type="match status" value="1"/>
</dbReference>
<dbReference type="Pfam" id="PF07686">
    <property type="entry name" value="V-set"/>
    <property type="match status" value="1"/>
</dbReference>
<name>A0A3Q2YQA5_HIPCM</name>
<evidence type="ECO:0000256" key="5">
    <source>
        <dbReference type="ARBA" id="ARBA00043266"/>
    </source>
</evidence>
<dbReference type="InterPro" id="IPR007110">
    <property type="entry name" value="Ig-like_dom"/>
</dbReference>
<dbReference type="InterPro" id="IPR013783">
    <property type="entry name" value="Ig-like_fold"/>
</dbReference>
<evidence type="ECO:0000313" key="8">
    <source>
        <dbReference type="Proteomes" id="UP000264820"/>
    </source>
</evidence>
<organism evidence="7 8">
    <name type="scientific">Hippocampus comes</name>
    <name type="common">Tiger tail seahorse</name>
    <dbReference type="NCBI Taxonomy" id="109280"/>
    <lineage>
        <taxon>Eukaryota</taxon>
        <taxon>Metazoa</taxon>
        <taxon>Chordata</taxon>
        <taxon>Craniata</taxon>
        <taxon>Vertebrata</taxon>
        <taxon>Euteleostomi</taxon>
        <taxon>Actinopterygii</taxon>
        <taxon>Neopterygii</taxon>
        <taxon>Teleostei</taxon>
        <taxon>Neoteleostei</taxon>
        <taxon>Acanthomorphata</taxon>
        <taxon>Syngnathiaria</taxon>
        <taxon>Syngnathiformes</taxon>
        <taxon>Syngnathoidei</taxon>
        <taxon>Syngnathidae</taxon>
        <taxon>Hippocampus</taxon>
    </lineage>
</organism>
<dbReference type="InterPro" id="IPR013106">
    <property type="entry name" value="Ig_V-set"/>
</dbReference>
<keyword evidence="1" id="KW-0732">Signal</keyword>